<name>A0A379ZZM0_9GAMM</name>
<feature type="signal peptide" evidence="2">
    <location>
        <begin position="1"/>
        <end position="18"/>
    </location>
</feature>
<reference evidence="3 4" key="1">
    <citation type="submission" date="2018-06" db="EMBL/GenBank/DDBJ databases">
        <authorList>
            <consortium name="Pathogen Informatics"/>
            <person name="Doyle S."/>
        </authorList>
    </citation>
    <scope>NUCLEOTIDE SEQUENCE [LARGE SCALE GENOMIC DNA]</scope>
    <source>
        <strain evidence="3 4">NCTC10738</strain>
    </source>
</reference>
<accession>A0A379ZZM0</accession>
<dbReference type="InterPro" id="IPR018013">
    <property type="entry name" value="Channel_Tsx-like"/>
</dbReference>
<evidence type="ECO:0000256" key="1">
    <source>
        <dbReference type="ARBA" id="ARBA00008728"/>
    </source>
</evidence>
<keyword evidence="4" id="KW-1185">Reference proteome</keyword>
<evidence type="ECO:0000313" key="4">
    <source>
        <dbReference type="Proteomes" id="UP000254069"/>
    </source>
</evidence>
<dbReference type="Pfam" id="PF03502">
    <property type="entry name" value="Channel_Tsx"/>
    <property type="match status" value="1"/>
</dbReference>
<dbReference type="GO" id="GO:0009279">
    <property type="term" value="C:cell outer membrane"/>
    <property type="evidence" value="ECO:0007669"/>
    <property type="project" value="InterPro"/>
</dbReference>
<gene>
    <name evidence="3" type="ORF">NCTC10738_02159</name>
</gene>
<keyword evidence="2" id="KW-0732">Signal</keyword>
<dbReference type="AlphaFoldDB" id="A0A379ZZM0"/>
<dbReference type="SUPFAM" id="SSF111364">
    <property type="entry name" value="Tsx-like channel"/>
    <property type="match status" value="1"/>
</dbReference>
<evidence type="ECO:0000256" key="2">
    <source>
        <dbReference type="SAM" id="SignalP"/>
    </source>
</evidence>
<feature type="chain" id="PRO_5016772776" evidence="2">
    <location>
        <begin position="19"/>
        <end position="250"/>
    </location>
</feature>
<dbReference type="Gene3D" id="2.40.230.20">
    <property type="entry name" value="Nucleoside-specific channel-forming protein, Tsx-like"/>
    <property type="match status" value="1"/>
</dbReference>
<dbReference type="Proteomes" id="UP000254069">
    <property type="component" value="Unassembled WGS sequence"/>
</dbReference>
<comment type="similarity">
    <text evidence="1">Belongs to the nucleoside-specific channel-forming outer membrane porin (Tsx) (TC 1.B.10) family.</text>
</comment>
<evidence type="ECO:0000313" key="3">
    <source>
        <dbReference type="EMBL" id="SUI71627.1"/>
    </source>
</evidence>
<dbReference type="InterPro" id="IPR036777">
    <property type="entry name" value="Channel_Tsx-like_sf"/>
</dbReference>
<protein>
    <submittedName>
        <fullName evidence="3">Nucleoside-specific channel-forming protein, Tsx</fullName>
    </submittedName>
</protein>
<sequence length="250" mass="28186">MKKICLCAALLLSPQAFSEPLVQWWDVNITALYGQDYDLAPSDKQTTFTLETAGGWKYGDWFVFQDFINFNGHNGGKDSTTYGEISTRFSAGKILGKPVGFGPVTDLSLALTLEEGEGPVETLLYGIGMDLKLPYFTYFQLNTYRRDAQNSANISDGWQLTPVFRMDIPVGNSKIVFDGFIDWVFAADEDGYKENIHINPQLKYDLGAVLFGEAKKDKFLVGIEYDYWQNKYGVDGVDQNTYSVIAQYHF</sequence>
<proteinExistence type="inferred from homology"/>
<dbReference type="EMBL" id="UGYO01000001">
    <property type="protein sequence ID" value="SUI71627.1"/>
    <property type="molecule type" value="Genomic_DNA"/>
</dbReference>
<organism evidence="3 4">
    <name type="scientific">Shewanella algae</name>
    <dbReference type="NCBI Taxonomy" id="38313"/>
    <lineage>
        <taxon>Bacteria</taxon>
        <taxon>Pseudomonadati</taxon>
        <taxon>Pseudomonadota</taxon>
        <taxon>Gammaproteobacteria</taxon>
        <taxon>Alteromonadales</taxon>
        <taxon>Shewanellaceae</taxon>
        <taxon>Shewanella</taxon>
    </lineage>
</organism>
<dbReference type="RefSeq" id="WP_045282589.1">
    <property type="nucleotide sequence ID" value="NZ_JADZHC010000082.1"/>
</dbReference>